<accession>A0A8C5PKL4</accession>
<dbReference type="GO" id="GO:0007129">
    <property type="term" value="P:homologous chromosome pairing at meiosis"/>
    <property type="evidence" value="ECO:0007669"/>
    <property type="project" value="TreeGrafter"/>
</dbReference>
<feature type="domain" description="RING-type" evidence="8">
    <location>
        <begin position="17"/>
        <end position="51"/>
    </location>
</feature>
<dbReference type="GO" id="GO:0019789">
    <property type="term" value="F:SUMO transferase activity"/>
    <property type="evidence" value="ECO:0007669"/>
    <property type="project" value="InterPro"/>
</dbReference>
<feature type="compositionally biased region" description="Polar residues" evidence="7">
    <location>
        <begin position="167"/>
        <end position="187"/>
    </location>
</feature>
<evidence type="ECO:0000256" key="5">
    <source>
        <dbReference type="PROSITE-ProRule" id="PRU00175"/>
    </source>
</evidence>
<evidence type="ECO:0000256" key="6">
    <source>
        <dbReference type="SAM" id="Coils"/>
    </source>
</evidence>
<keyword evidence="4" id="KW-0469">Meiosis</keyword>
<dbReference type="SUPFAM" id="SSF57850">
    <property type="entry name" value="RING/U-box"/>
    <property type="match status" value="1"/>
</dbReference>
<dbReference type="OrthoDB" id="2535391at2759"/>
<dbReference type="InterPro" id="IPR042123">
    <property type="entry name" value="Zip3/RNF212-like"/>
</dbReference>
<keyword evidence="1" id="KW-0479">Metal-binding</keyword>
<organism evidence="9 10">
    <name type="scientific">Leptobrachium leishanense</name>
    <name type="common">Leishan spiny toad</name>
    <dbReference type="NCBI Taxonomy" id="445787"/>
    <lineage>
        <taxon>Eukaryota</taxon>
        <taxon>Metazoa</taxon>
        <taxon>Chordata</taxon>
        <taxon>Craniata</taxon>
        <taxon>Vertebrata</taxon>
        <taxon>Euteleostomi</taxon>
        <taxon>Amphibia</taxon>
        <taxon>Batrachia</taxon>
        <taxon>Anura</taxon>
        <taxon>Pelobatoidea</taxon>
        <taxon>Megophryidae</taxon>
        <taxon>Leptobrachium</taxon>
    </lineage>
</organism>
<evidence type="ECO:0000256" key="7">
    <source>
        <dbReference type="SAM" id="MobiDB-lite"/>
    </source>
</evidence>
<protein>
    <submittedName>
        <fullName evidence="9">Ring finger protein 212B</fullName>
    </submittedName>
</protein>
<dbReference type="AlphaFoldDB" id="A0A8C5PKL4"/>
<dbReference type="PROSITE" id="PS50089">
    <property type="entry name" value="ZF_RING_2"/>
    <property type="match status" value="1"/>
</dbReference>
<evidence type="ECO:0000313" key="9">
    <source>
        <dbReference type="Ensembl" id="ENSLLEP00000024093.1"/>
    </source>
</evidence>
<dbReference type="InterPro" id="IPR017907">
    <property type="entry name" value="Znf_RING_CS"/>
</dbReference>
<keyword evidence="3" id="KW-0862">Zinc</keyword>
<gene>
    <name evidence="9" type="primary">RNF212B</name>
</gene>
<feature type="compositionally biased region" description="Polar residues" evidence="7">
    <location>
        <begin position="197"/>
        <end position="212"/>
    </location>
</feature>
<reference evidence="9" key="2">
    <citation type="submission" date="2025-09" db="UniProtKB">
        <authorList>
            <consortium name="Ensembl"/>
        </authorList>
    </citation>
    <scope>IDENTIFICATION</scope>
</reference>
<dbReference type="PANTHER" id="PTHR22663">
    <property type="entry name" value="RING FINGER PROTEIN NARYA-RELATED"/>
    <property type="match status" value="1"/>
</dbReference>
<dbReference type="GO" id="GO:0008270">
    <property type="term" value="F:zinc ion binding"/>
    <property type="evidence" value="ECO:0007669"/>
    <property type="project" value="UniProtKB-KW"/>
</dbReference>
<evidence type="ECO:0000256" key="1">
    <source>
        <dbReference type="ARBA" id="ARBA00022723"/>
    </source>
</evidence>
<evidence type="ECO:0000256" key="4">
    <source>
        <dbReference type="ARBA" id="ARBA00023254"/>
    </source>
</evidence>
<evidence type="ECO:0000313" key="10">
    <source>
        <dbReference type="Proteomes" id="UP000694569"/>
    </source>
</evidence>
<dbReference type="InterPro" id="IPR001841">
    <property type="entry name" value="Znf_RING"/>
</dbReference>
<dbReference type="CDD" id="cd16747">
    <property type="entry name" value="RING-HC_RNF212B"/>
    <property type="match status" value="1"/>
</dbReference>
<evidence type="ECO:0000256" key="2">
    <source>
        <dbReference type="ARBA" id="ARBA00022771"/>
    </source>
</evidence>
<dbReference type="PROSITE" id="PS00518">
    <property type="entry name" value="ZF_RING_1"/>
    <property type="match status" value="1"/>
</dbReference>
<keyword evidence="6" id="KW-0175">Coiled coil</keyword>
<dbReference type="GeneTree" id="ENSGT00740000115581"/>
<sequence length="299" mass="33617">MLIVSTFYISSMDWFHCNLCFLRKSSRFYVTSCGHILCQACITQDYCNVCRTACGYLALSENLKPQERIFFRSLKDSALKYFEQIAQVWSFRKQQYELQIGFFKQHLLKSQNALQEAICKIDNQEKELKAVKKENAELKSVVGILKGSLSRSQSSSRSCTPRPIAITSPSQTVTPRHSSQLSSQVVSRASPMDSVSHLVTPSGGFNQSTPSYGVSERRTPVTSNQDSPISAELVNCRPPSQSSSTLNFPFLGEQSNMSRYQMQSSTDKNPSRLYSGNISITPIHNADRLRSLKVCCFQQ</sequence>
<dbReference type="Pfam" id="PF14634">
    <property type="entry name" value="zf-RING_5"/>
    <property type="match status" value="1"/>
</dbReference>
<proteinExistence type="predicted"/>
<dbReference type="GO" id="GO:0007131">
    <property type="term" value="P:reciprocal meiotic recombination"/>
    <property type="evidence" value="ECO:0007669"/>
    <property type="project" value="InterPro"/>
</dbReference>
<dbReference type="GO" id="GO:0016925">
    <property type="term" value="P:protein sumoylation"/>
    <property type="evidence" value="ECO:0007669"/>
    <property type="project" value="TreeGrafter"/>
</dbReference>
<reference evidence="9" key="1">
    <citation type="submission" date="2025-08" db="UniProtKB">
        <authorList>
            <consortium name="Ensembl"/>
        </authorList>
    </citation>
    <scope>IDENTIFICATION</scope>
</reference>
<feature type="region of interest" description="Disordered" evidence="7">
    <location>
        <begin position="151"/>
        <end position="230"/>
    </location>
</feature>
<dbReference type="Ensembl" id="ENSLLET00000025011.1">
    <property type="protein sequence ID" value="ENSLLEP00000024093.1"/>
    <property type="gene ID" value="ENSLLEG00000015241.1"/>
</dbReference>
<keyword evidence="10" id="KW-1185">Reference proteome</keyword>
<evidence type="ECO:0000256" key="3">
    <source>
        <dbReference type="ARBA" id="ARBA00022833"/>
    </source>
</evidence>
<keyword evidence="2 5" id="KW-0863">Zinc-finger</keyword>
<dbReference type="GO" id="GO:0000795">
    <property type="term" value="C:synaptonemal complex"/>
    <property type="evidence" value="ECO:0007669"/>
    <property type="project" value="InterPro"/>
</dbReference>
<name>A0A8C5PKL4_9ANUR</name>
<feature type="coiled-coil region" evidence="6">
    <location>
        <begin position="107"/>
        <end position="141"/>
    </location>
</feature>
<dbReference type="PANTHER" id="PTHR22663:SF29">
    <property type="entry name" value="RING FINGER PROTEIN 212B"/>
    <property type="match status" value="1"/>
</dbReference>
<evidence type="ECO:0000259" key="8">
    <source>
        <dbReference type="PROSITE" id="PS50089"/>
    </source>
</evidence>
<dbReference type="Proteomes" id="UP000694569">
    <property type="component" value="Unplaced"/>
</dbReference>